<dbReference type="STRING" id="1302690.BUE76_18985"/>
<comment type="similarity">
    <text evidence="2 8">Belongs to the peptidase M16 family.</text>
</comment>
<comment type="cofactor">
    <cofactor evidence="1">
        <name>Zn(2+)</name>
        <dbReference type="ChEBI" id="CHEBI:29105"/>
    </cofactor>
</comment>
<organism evidence="12 13">
    <name type="scientific">Cnuella takakiae</name>
    <dbReference type="NCBI Taxonomy" id="1302690"/>
    <lineage>
        <taxon>Bacteria</taxon>
        <taxon>Pseudomonadati</taxon>
        <taxon>Bacteroidota</taxon>
        <taxon>Chitinophagia</taxon>
        <taxon>Chitinophagales</taxon>
        <taxon>Chitinophagaceae</taxon>
        <taxon>Cnuella</taxon>
    </lineage>
</organism>
<keyword evidence="13" id="KW-1185">Reference proteome</keyword>
<feature type="domain" description="Peptidase M16 C-terminal" evidence="11">
    <location>
        <begin position="690"/>
        <end position="865"/>
    </location>
</feature>
<keyword evidence="6" id="KW-0862">Zinc</keyword>
<evidence type="ECO:0000256" key="5">
    <source>
        <dbReference type="ARBA" id="ARBA00022801"/>
    </source>
</evidence>
<dbReference type="PROSITE" id="PS00143">
    <property type="entry name" value="INSULINASE"/>
    <property type="match status" value="1"/>
</dbReference>
<feature type="domain" description="Peptidase M16 N-terminal" evidence="10">
    <location>
        <begin position="50"/>
        <end position="168"/>
    </location>
</feature>
<keyword evidence="5" id="KW-0378">Hydrolase</keyword>
<dbReference type="RefSeq" id="WP_073045582.1">
    <property type="nucleotide sequence ID" value="NZ_FQUO01000014.1"/>
</dbReference>
<dbReference type="SUPFAM" id="SSF63411">
    <property type="entry name" value="LuxS/MPP-like metallohydrolase"/>
    <property type="match status" value="4"/>
</dbReference>
<evidence type="ECO:0000256" key="1">
    <source>
        <dbReference type="ARBA" id="ARBA00001947"/>
    </source>
</evidence>
<evidence type="ECO:0000259" key="10">
    <source>
        <dbReference type="Pfam" id="PF00675"/>
    </source>
</evidence>
<keyword evidence="7" id="KW-0482">Metalloprotease</keyword>
<dbReference type="GO" id="GO:0006508">
    <property type="term" value="P:proteolysis"/>
    <property type="evidence" value="ECO:0007669"/>
    <property type="project" value="UniProtKB-KW"/>
</dbReference>
<dbReference type="Pfam" id="PF05193">
    <property type="entry name" value="Peptidase_M16_C"/>
    <property type="match status" value="2"/>
</dbReference>
<reference evidence="12 13" key="1">
    <citation type="submission" date="2016-11" db="EMBL/GenBank/DDBJ databases">
        <authorList>
            <person name="Jaros S."/>
            <person name="Januszkiewicz K."/>
            <person name="Wedrychowicz H."/>
        </authorList>
    </citation>
    <scope>NUCLEOTIDE SEQUENCE [LARGE SCALE GENOMIC DNA]</scope>
    <source>
        <strain evidence="12 13">DSM 26897</strain>
    </source>
</reference>
<dbReference type="OrthoDB" id="9811314at2"/>
<keyword evidence="4" id="KW-0479">Metal-binding</keyword>
<evidence type="ECO:0000256" key="7">
    <source>
        <dbReference type="ARBA" id="ARBA00023049"/>
    </source>
</evidence>
<dbReference type="InterPro" id="IPR007863">
    <property type="entry name" value="Peptidase_M16_C"/>
</dbReference>
<evidence type="ECO:0000256" key="8">
    <source>
        <dbReference type="RuleBase" id="RU004447"/>
    </source>
</evidence>
<keyword evidence="3 12" id="KW-0645">Protease</keyword>
<feature type="domain" description="Peptidase M16 C-terminal" evidence="11">
    <location>
        <begin position="207"/>
        <end position="390"/>
    </location>
</feature>
<dbReference type="Proteomes" id="UP000184368">
    <property type="component" value="Unassembled WGS sequence"/>
</dbReference>
<gene>
    <name evidence="12" type="ORF">SAMN05444008_11445</name>
</gene>
<evidence type="ECO:0000313" key="12">
    <source>
        <dbReference type="EMBL" id="SHF91935.1"/>
    </source>
</evidence>
<keyword evidence="9" id="KW-0732">Signal</keyword>
<evidence type="ECO:0000313" key="13">
    <source>
        <dbReference type="Proteomes" id="UP000184368"/>
    </source>
</evidence>
<dbReference type="EMBL" id="FQUO01000014">
    <property type="protein sequence ID" value="SHF91935.1"/>
    <property type="molecule type" value="Genomic_DNA"/>
</dbReference>
<dbReference type="GO" id="GO:0004222">
    <property type="term" value="F:metalloendopeptidase activity"/>
    <property type="evidence" value="ECO:0007669"/>
    <property type="project" value="InterPro"/>
</dbReference>
<evidence type="ECO:0000256" key="2">
    <source>
        <dbReference type="ARBA" id="ARBA00007261"/>
    </source>
</evidence>
<sequence length="946" mass="106485">MKRNQLLLTFCGWLFSTALCAQFNPQSPIPMDGRVKVGKLSNGLTYYIQKNPKPEKKVELRLVVNTGSVLEDEDQQGLAHFMEHMGFNGSKNFPKNELVNYLQKTGVKFGADLNAYTSFDETVYILPIPSDNPETVEKGFMVLEDWAFNNLMDKAEIEKERGVVLEESRLRKGANERMSRQYFPKLFFGSQYASRLPIGKDSILQHFKPEALQRFYKQWYRPELMAVMVVGDIDPAVAEQKIKTHFGKAKNPAGAPKRPAIIPIQNRKAPEALVLTDEEATNTILQVYNYVKPDEKVTTWADYRKNMVENLTTSLINQRLDELSQKENPPFVFAATSFGSFVRGYRAFNSFAVLAGGTAQQAVDALMLETERARKYGFLPAELERAKASLMNGVEQMNKERDKMESGRIVQGYVQHFLEGRPVLDPADRYKYVQNVLPTITLEEVNAFAKGMPSNDNAFALITAPAKMKDQLPDNAGLLNAVVVAANKPVTPYEEKAVAKQLMDQEPVAGTIVKETKNARLGITELALSNGITVTLKPTTFKNDQIMMDGWRHGGYHRFDLANKENAKNAASIVAAMGVKDMAPTDLQKFLSGKTVSIRPYINNHEEGIEGVSNVKDFETFLQLAHLYFTQPRKDAGLYNAFVSKEKSMVQFLKQNPRAFFQDTLTKILYANHPWANDFPSEELYNQLSLDGVLAAYHTIFDNANGMHFTFVGNLDEAAVKPLLAKYLGSLPATKEEIAYKDNGMRPVRGVVNAAIRRGKEPQSLITLTFAGDTRYTPEADLAFRAMLEVLNIRVTEKLREEMSGIYGGGFYGSIIRRPYEHYSISASMPCGPENVDKLTAALKGLITELQQKGPEQKDLDKVKETWRKQYRTNLQENDFLLSYLSGAWIDRNDPEKLLQYEAMVDALTAKAVQQAAQQYLDMNNYVQAVLYPEQAKTEAQPVKAF</sequence>
<dbReference type="InterPro" id="IPR050626">
    <property type="entry name" value="Peptidase_M16"/>
</dbReference>
<name>A0A1M5FKC3_9BACT</name>
<feature type="signal peptide" evidence="9">
    <location>
        <begin position="1"/>
        <end position="21"/>
    </location>
</feature>
<proteinExistence type="inferred from homology"/>
<dbReference type="AlphaFoldDB" id="A0A1M5FKC3"/>
<accession>A0A1M5FKC3</accession>
<dbReference type="Gene3D" id="3.30.830.10">
    <property type="entry name" value="Metalloenzyme, LuxS/M16 peptidase-like"/>
    <property type="match status" value="4"/>
</dbReference>
<dbReference type="PANTHER" id="PTHR43690">
    <property type="entry name" value="NARDILYSIN"/>
    <property type="match status" value="1"/>
</dbReference>
<dbReference type="InterPro" id="IPR011765">
    <property type="entry name" value="Pept_M16_N"/>
</dbReference>
<evidence type="ECO:0000256" key="6">
    <source>
        <dbReference type="ARBA" id="ARBA00022833"/>
    </source>
</evidence>
<feature type="chain" id="PRO_5012657581" evidence="9">
    <location>
        <begin position="22"/>
        <end position="946"/>
    </location>
</feature>
<evidence type="ECO:0000256" key="3">
    <source>
        <dbReference type="ARBA" id="ARBA00022670"/>
    </source>
</evidence>
<dbReference type="GO" id="GO:0046872">
    <property type="term" value="F:metal ion binding"/>
    <property type="evidence" value="ECO:0007669"/>
    <property type="project" value="UniProtKB-KW"/>
</dbReference>
<dbReference type="Pfam" id="PF00675">
    <property type="entry name" value="Peptidase_M16"/>
    <property type="match status" value="1"/>
</dbReference>
<protein>
    <submittedName>
        <fullName evidence="12">Zinc protease</fullName>
    </submittedName>
</protein>
<evidence type="ECO:0000256" key="4">
    <source>
        <dbReference type="ARBA" id="ARBA00022723"/>
    </source>
</evidence>
<evidence type="ECO:0000259" key="11">
    <source>
        <dbReference type="Pfam" id="PF05193"/>
    </source>
</evidence>
<dbReference type="InterPro" id="IPR001431">
    <property type="entry name" value="Pept_M16_Zn_BS"/>
</dbReference>
<evidence type="ECO:0000256" key="9">
    <source>
        <dbReference type="SAM" id="SignalP"/>
    </source>
</evidence>
<dbReference type="PANTHER" id="PTHR43690:SF34">
    <property type="entry name" value="ZINC PROTEASE PQQL-LIKE"/>
    <property type="match status" value="1"/>
</dbReference>
<dbReference type="InterPro" id="IPR011249">
    <property type="entry name" value="Metalloenz_LuxS/M16"/>
</dbReference>